<evidence type="ECO:0000256" key="7">
    <source>
        <dbReference type="SAM" id="Phobius"/>
    </source>
</evidence>
<evidence type="ECO:0000256" key="4">
    <source>
        <dbReference type="ARBA" id="ARBA00022692"/>
    </source>
</evidence>
<keyword evidence="4 7" id="KW-0812">Transmembrane</keyword>
<feature type="transmembrane region" description="Helical" evidence="7">
    <location>
        <begin position="77"/>
        <end position="97"/>
    </location>
</feature>
<dbReference type="EMBL" id="BPMK01000012">
    <property type="protein sequence ID" value="GIZ52853.1"/>
    <property type="molecule type" value="Genomic_DNA"/>
</dbReference>
<dbReference type="Pfam" id="PF13440">
    <property type="entry name" value="Polysacc_synt_3"/>
    <property type="match status" value="1"/>
</dbReference>
<protein>
    <submittedName>
        <fullName evidence="8">Lipopolysaccharide biosynthesis protein</fullName>
    </submittedName>
</protein>
<feature type="transmembrane region" description="Helical" evidence="7">
    <location>
        <begin position="142"/>
        <end position="161"/>
    </location>
</feature>
<name>A0ABQ4Q6L3_9BURK</name>
<feature type="transmembrane region" description="Helical" evidence="7">
    <location>
        <begin position="441"/>
        <end position="462"/>
    </location>
</feature>
<accession>A0ABQ4Q6L3</accession>
<evidence type="ECO:0000313" key="9">
    <source>
        <dbReference type="Proteomes" id="UP000887222"/>
    </source>
</evidence>
<evidence type="ECO:0000313" key="8">
    <source>
        <dbReference type="EMBL" id="GIZ52853.1"/>
    </source>
</evidence>
<feature type="transmembrane region" description="Helical" evidence="7">
    <location>
        <begin position="375"/>
        <end position="396"/>
    </location>
</feature>
<keyword evidence="3" id="KW-1003">Cell membrane</keyword>
<dbReference type="Proteomes" id="UP000887222">
    <property type="component" value="Unassembled WGS sequence"/>
</dbReference>
<keyword evidence="5 7" id="KW-1133">Transmembrane helix</keyword>
<sequence>MNPPILSSLAWSLVRTWGGRLAGFAIYFQLVRVLAPEDMGLFSAAFAVFVFLEIFADLGMVQAVVQRPQVTPAQLNAVLLLNMLAAVLLTAVLWSAAPLVETLVGIPRLGAVLQVGCLTLLFSSAGFAQEAMARRRFEFRRLAMRTLFSTIVGGAVGVWLAATGHGVWALVVQLLVSSALNAGALWLRPAWSLRVRPDFRGVGQLACFGTHVTGMRLVEYAGTRGVELLIAMLLGPHALGIYAVGTKIHYIFMQLLGLALSDVAQSGYARLAADLDRLRAAYLSSVSAAALAATPAWAVLSAAAPEIALIAFGPRWTACAQVLGPVALLGALQVLQKFDTAVLNALGRPGLTLMLSAARSLGALLAVWLAHDRGLAAVAMAFVASQLLVAPVNLWLLHRHLKAAWRGWIGCTWLPLFGGCLAWIAMSLARDADAVAHATALVRLLMLASIGGATYLVALAALGRRQLYGLWFDWRALRRPSP</sequence>
<dbReference type="PANTHER" id="PTHR30250">
    <property type="entry name" value="PST FAMILY PREDICTED COLANIC ACID TRANSPORTER"/>
    <property type="match status" value="1"/>
</dbReference>
<dbReference type="PANTHER" id="PTHR30250:SF10">
    <property type="entry name" value="LIPOPOLYSACCHARIDE BIOSYNTHESIS PROTEIN WZXC"/>
    <property type="match status" value="1"/>
</dbReference>
<feature type="transmembrane region" description="Helical" evidence="7">
    <location>
        <begin position="109"/>
        <end position="130"/>
    </location>
</feature>
<feature type="transmembrane region" description="Helical" evidence="7">
    <location>
        <begin position="280"/>
        <end position="300"/>
    </location>
</feature>
<feature type="transmembrane region" description="Helical" evidence="7">
    <location>
        <begin position="350"/>
        <end position="369"/>
    </location>
</feature>
<evidence type="ECO:0000256" key="6">
    <source>
        <dbReference type="ARBA" id="ARBA00023136"/>
    </source>
</evidence>
<dbReference type="RefSeq" id="WP_220809271.1">
    <property type="nucleotide sequence ID" value="NZ_BPMK01000012.1"/>
</dbReference>
<gene>
    <name evidence="8" type="ORF">NCCP691_28670</name>
</gene>
<comment type="similarity">
    <text evidence="2">Belongs to the polysaccharide synthase family.</text>
</comment>
<evidence type="ECO:0000256" key="5">
    <source>
        <dbReference type="ARBA" id="ARBA00022989"/>
    </source>
</evidence>
<dbReference type="CDD" id="cd13127">
    <property type="entry name" value="MATE_tuaB_like"/>
    <property type="match status" value="1"/>
</dbReference>
<reference evidence="8 9" key="1">
    <citation type="journal article" date="2022" name="Int. J. Syst. Evol. Microbiol.">
        <title>Noviherbaspirillum aridicola sp. nov., isolated from an arid soil in Pakistan.</title>
        <authorList>
            <person name="Khan I.U."/>
            <person name="Saqib M."/>
            <person name="Amin A."/>
            <person name="Hussain F."/>
            <person name="Li L."/>
            <person name="Liu Y.H."/>
            <person name="Fang B.Z."/>
            <person name="Ahmed I."/>
            <person name="Li W.J."/>
        </authorList>
    </citation>
    <scope>NUCLEOTIDE SEQUENCE [LARGE SCALE GENOMIC DNA]</scope>
    <source>
        <strain evidence="8 9">NCCP-691</strain>
    </source>
</reference>
<keyword evidence="6 7" id="KW-0472">Membrane</keyword>
<feature type="transmembrane region" description="Helical" evidence="7">
    <location>
        <begin position="320"/>
        <end position="338"/>
    </location>
</feature>
<comment type="caution">
    <text evidence="8">The sequence shown here is derived from an EMBL/GenBank/DDBJ whole genome shotgun (WGS) entry which is preliminary data.</text>
</comment>
<evidence type="ECO:0000256" key="3">
    <source>
        <dbReference type="ARBA" id="ARBA00022475"/>
    </source>
</evidence>
<feature type="transmembrane region" description="Helical" evidence="7">
    <location>
        <begin position="408"/>
        <end position="429"/>
    </location>
</feature>
<comment type="subcellular location">
    <subcellularLocation>
        <location evidence="1">Cell membrane</location>
        <topology evidence="1">Multi-pass membrane protein</topology>
    </subcellularLocation>
</comment>
<organism evidence="8 9">
    <name type="scientific">Noviherbaspirillum aridicola</name>
    <dbReference type="NCBI Taxonomy" id="2849687"/>
    <lineage>
        <taxon>Bacteria</taxon>
        <taxon>Pseudomonadati</taxon>
        <taxon>Pseudomonadota</taxon>
        <taxon>Betaproteobacteria</taxon>
        <taxon>Burkholderiales</taxon>
        <taxon>Oxalobacteraceae</taxon>
        <taxon>Noviherbaspirillum</taxon>
    </lineage>
</organism>
<proteinExistence type="inferred from homology"/>
<evidence type="ECO:0000256" key="2">
    <source>
        <dbReference type="ARBA" id="ARBA00007430"/>
    </source>
</evidence>
<dbReference type="InterPro" id="IPR050833">
    <property type="entry name" value="Poly_Biosynth_Transport"/>
</dbReference>
<keyword evidence="9" id="KW-1185">Reference proteome</keyword>
<feature type="transmembrane region" description="Helical" evidence="7">
    <location>
        <begin position="42"/>
        <end position="65"/>
    </location>
</feature>
<evidence type="ECO:0000256" key="1">
    <source>
        <dbReference type="ARBA" id="ARBA00004651"/>
    </source>
</evidence>